<evidence type="ECO:0000256" key="9">
    <source>
        <dbReference type="SAM" id="Phobius"/>
    </source>
</evidence>
<dbReference type="NCBIfam" id="TIGR00879">
    <property type="entry name" value="SP"/>
    <property type="match status" value="1"/>
</dbReference>
<dbReference type="InterPro" id="IPR003663">
    <property type="entry name" value="Sugar/inositol_transpt"/>
</dbReference>
<name>A0A3D8Q8E2_9HELO</name>
<dbReference type="EMBL" id="PDLM01000018">
    <property type="protein sequence ID" value="RDW58102.1"/>
    <property type="molecule type" value="Genomic_DNA"/>
</dbReference>
<feature type="transmembrane region" description="Helical" evidence="9">
    <location>
        <begin position="96"/>
        <end position="115"/>
    </location>
</feature>
<dbReference type="Proteomes" id="UP000256645">
    <property type="component" value="Unassembled WGS sequence"/>
</dbReference>
<comment type="similarity">
    <text evidence="2 7">Belongs to the major facilitator superfamily. Sugar transporter (TC 2.A.1.1) family.</text>
</comment>
<dbReference type="AlphaFoldDB" id="A0A3D8Q8E2"/>
<feature type="transmembrane region" description="Helical" evidence="9">
    <location>
        <begin position="21"/>
        <end position="46"/>
    </location>
</feature>
<evidence type="ECO:0000256" key="7">
    <source>
        <dbReference type="RuleBase" id="RU003346"/>
    </source>
</evidence>
<keyword evidence="3 7" id="KW-0813">Transport</keyword>
<protein>
    <recommendedName>
        <fullName evidence="10">Major facilitator superfamily (MFS) profile domain-containing protein</fullName>
    </recommendedName>
</protein>
<feature type="transmembrane region" description="Helical" evidence="9">
    <location>
        <begin position="381"/>
        <end position="400"/>
    </location>
</feature>
<feature type="transmembrane region" description="Helical" evidence="9">
    <location>
        <begin position="445"/>
        <end position="463"/>
    </location>
</feature>
<dbReference type="InterPro" id="IPR020846">
    <property type="entry name" value="MFS_dom"/>
</dbReference>
<dbReference type="SUPFAM" id="SSF103473">
    <property type="entry name" value="MFS general substrate transporter"/>
    <property type="match status" value="1"/>
</dbReference>
<accession>A0A3D8Q8E2</accession>
<proteinExistence type="inferred from homology"/>
<feature type="transmembrane region" description="Helical" evidence="9">
    <location>
        <begin position="412"/>
        <end position="433"/>
    </location>
</feature>
<feature type="transmembrane region" description="Helical" evidence="9">
    <location>
        <begin position="340"/>
        <end position="361"/>
    </location>
</feature>
<dbReference type="InterPro" id="IPR036259">
    <property type="entry name" value="MFS_trans_sf"/>
</dbReference>
<dbReference type="Gene3D" id="1.20.1250.20">
    <property type="entry name" value="MFS general substrate transporter like domains"/>
    <property type="match status" value="1"/>
</dbReference>
<keyword evidence="12" id="KW-1185">Reference proteome</keyword>
<keyword evidence="6 9" id="KW-0472">Membrane</keyword>
<dbReference type="InterPro" id="IPR005829">
    <property type="entry name" value="Sugar_transporter_CS"/>
</dbReference>
<dbReference type="PROSITE" id="PS00216">
    <property type="entry name" value="SUGAR_TRANSPORT_1"/>
    <property type="match status" value="1"/>
</dbReference>
<dbReference type="InterPro" id="IPR050360">
    <property type="entry name" value="MFS_Sugar_Transporters"/>
</dbReference>
<feature type="transmembrane region" description="Helical" evidence="9">
    <location>
        <begin position="186"/>
        <end position="209"/>
    </location>
</feature>
<comment type="subcellular location">
    <subcellularLocation>
        <location evidence="1">Membrane</location>
        <topology evidence="1">Multi-pass membrane protein</topology>
    </subcellularLocation>
</comment>
<evidence type="ECO:0000256" key="4">
    <source>
        <dbReference type="ARBA" id="ARBA00022692"/>
    </source>
</evidence>
<evidence type="ECO:0000256" key="3">
    <source>
        <dbReference type="ARBA" id="ARBA00022448"/>
    </source>
</evidence>
<evidence type="ECO:0000313" key="11">
    <source>
        <dbReference type="EMBL" id="RDW58102.1"/>
    </source>
</evidence>
<evidence type="ECO:0000256" key="5">
    <source>
        <dbReference type="ARBA" id="ARBA00022989"/>
    </source>
</evidence>
<evidence type="ECO:0000256" key="6">
    <source>
        <dbReference type="ARBA" id="ARBA00023136"/>
    </source>
</evidence>
<keyword evidence="5 9" id="KW-1133">Transmembrane helix</keyword>
<comment type="caution">
    <text evidence="11">The sequence shown here is derived from an EMBL/GenBank/DDBJ whole genome shotgun (WGS) entry which is preliminary data.</text>
</comment>
<feature type="transmembrane region" description="Helical" evidence="9">
    <location>
        <begin position="66"/>
        <end position="89"/>
    </location>
</feature>
<evidence type="ECO:0000256" key="1">
    <source>
        <dbReference type="ARBA" id="ARBA00004141"/>
    </source>
</evidence>
<dbReference type="Pfam" id="PF00083">
    <property type="entry name" value="Sugar_tr"/>
    <property type="match status" value="1"/>
</dbReference>
<dbReference type="GO" id="GO:0005351">
    <property type="term" value="F:carbohydrate:proton symporter activity"/>
    <property type="evidence" value="ECO:0007669"/>
    <property type="project" value="TreeGrafter"/>
</dbReference>
<feature type="compositionally biased region" description="Basic and acidic residues" evidence="8">
    <location>
        <begin position="532"/>
        <end position="545"/>
    </location>
</feature>
<organism evidence="11 12">
    <name type="scientific">Coleophoma cylindrospora</name>
    <dbReference type="NCBI Taxonomy" id="1849047"/>
    <lineage>
        <taxon>Eukaryota</taxon>
        <taxon>Fungi</taxon>
        <taxon>Dikarya</taxon>
        <taxon>Ascomycota</taxon>
        <taxon>Pezizomycotina</taxon>
        <taxon>Leotiomycetes</taxon>
        <taxon>Helotiales</taxon>
        <taxon>Dermateaceae</taxon>
        <taxon>Coleophoma</taxon>
    </lineage>
</organism>
<dbReference type="PANTHER" id="PTHR48022">
    <property type="entry name" value="PLASTIDIC GLUCOSE TRANSPORTER 4"/>
    <property type="match status" value="1"/>
</dbReference>
<feature type="domain" description="Major facilitator superfamily (MFS) profile" evidence="10">
    <location>
        <begin position="19"/>
        <end position="467"/>
    </location>
</feature>
<feature type="region of interest" description="Disordered" evidence="8">
    <location>
        <begin position="521"/>
        <end position="545"/>
    </location>
</feature>
<dbReference type="PROSITE" id="PS50850">
    <property type="entry name" value="MFS"/>
    <property type="match status" value="1"/>
</dbReference>
<dbReference type="InterPro" id="IPR005828">
    <property type="entry name" value="MFS_sugar_transport-like"/>
</dbReference>
<dbReference type="PANTHER" id="PTHR48022:SF2">
    <property type="entry name" value="PLASTIDIC GLUCOSE TRANSPORTER 4"/>
    <property type="match status" value="1"/>
</dbReference>
<reference evidence="11 12" key="1">
    <citation type="journal article" date="2018" name="IMA Fungus">
        <title>IMA Genome-F 9: Draft genome sequence of Annulohypoxylon stygium, Aspergillus mulundensis, Berkeleyomyces basicola (syn. Thielaviopsis basicola), Ceratocystis smalleyi, two Cercospora beticola strains, Coleophoma cylindrospora, Fusarium fracticaudum, Phialophora cf. hyalina, and Morchella septimelata.</title>
        <authorList>
            <person name="Wingfield B.D."/>
            <person name="Bills G.F."/>
            <person name="Dong Y."/>
            <person name="Huang W."/>
            <person name="Nel W.J."/>
            <person name="Swalarsk-Parry B.S."/>
            <person name="Vaghefi N."/>
            <person name="Wilken P.M."/>
            <person name="An Z."/>
            <person name="de Beer Z.W."/>
            <person name="De Vos L."/>
            <person name="Chen L."/>
            <person name="Duong T.A."/>
            <person name="Gao Y."/>
            <person name="Hammerbacher A."/>
            <person name="Kikkert J.R."/>
            <person name="Li Y."/>
            <person name="Li H."/>
            <person name="Li K."/>
            <person name="Li Q."/>
            <person name="Liu X."/>
            <person name="Ma X."/>
            <person name="Naidoo K."/>
            <person name="Pethybridge S.J."/>
            <person name="Sun J."/>
            <person name="Steenkamp E.T."/>
            <person name="van der Nest M.A."/>
            <person name="van Wyk S."/>
            <person name="Wingfield M.J."/>
            <person name="Xiong C."/>
            <person name="Yue Q."/>
            <person name="Zhang X."/>
        </authorList>
    </citation>
    <scope>NUCLEOTIDE SEQUENCE [LARGE SCALE GENOMIC DNA]</scope>
    <source>
        <strain evidence="11 12">BP6252</strain>
    </source>
</reference>
<gene>
    <name evidence="11" type="ORF">BP6252_13513</name>
</gene>
<dbReference type="OrthoDB" id="6612291at2759"/>
<sequence>MSILSAFNQLPMVRELTPRLFFVYMFMSNFGFDNGWWASVIALQQFADRFGVYDPSTGKKILPSSWQSAGSGTGNAGLAIGCIIAGPIISKIGRKYTVLVIIGFALTGMLIQNVVPSFWGVMVGRMINSISMGLEANNIPMFMAELAPPAARGSLVNFYQWWQLLGVLMSQSTVYKSNLNFPHGQWSYRTVMVVQMIIPLLLCGVFFILPESPRWLLSKGRRDRALDALIYLRKGASTEKEVEEELRLTEQAVEEQERFHKATTYMDCFKGSNGRRTMIATGAQVLEQLSGNAFMSSYAVIFLKQVGIVNPLAATMARVGMSVAGATIAFFAADKIGRRPLMMVTAVIMWIGLWVSAGVSGYKPGGVHGGAAAQGLLACQLIWSLCSTLGWGCCVWMITAEVGTAQLREKTVSIATTFSFIAVLLVSYISPFIQNSPGNLGARIGFIYGSFSLVAVFFVYFFVPELSNRSLEELDELFQNKVPAWRFKSYKATGVGVKITQIQNINADKGMTLIEAVSTDEEIGESTSSVGEGDKSGVKVNTTKD</sequence>
<evidence type="ECO:0000256" key="2">
    <source>
        <dbReference type="ARBA" id="ARBA00010992"/>
    </source>
</evidence>
<evidence type="ECO:0000256" key="8">
    <source>
        <dbReference type="SAM" id="MobiDB-lite"/>
    </source>
</evidence>
<dbReference type="GO" id="GO:0016020">
    <property type="term" value="C:membrane"/>
    <property type="evidence" value="ECO:0007669"/>
    <property type="project" value="UniProtKB-SubCell"/>
</dbReference>
<evidence type="ECO:0000259" key="10">
    <source>
        <dbReference type="PROSITE" id="PS50850"/>
    </source>
</evidence>
<evidence type="ECO:0000313" key="12">
    <source>
        <dbReference type="Proteomes" id="UP000256645"/>
    </source>
</evidence>
<keyword evidence="4 9" id="KW-0812">Transmembrane</keyword>